<gene>
    <name evidence="2" type="ORF">PPIS_a0625</name>
</gene>
<keyword evidence="3" id="KW-1185">Reference proteome</keyword>
<feature type="signal peptide" evidence="1">
    <location>
        <begin position="1"/>
        <end position="21"/>
    </location>
</feature>
<feature type="chain" id="PRO_5046335059" evidence="1">
    <location>
        <begin position="22"/>
        <end position="182"/>
    </location>
</feature>
<name>A0ABN5C8C2_PSEO7</name>
<evidence type="ECO:0000256" key="1">
    <source>
        <dbReference type="SAM" id="SignalP"/>
    </source>
</evidence>
<sequence>MKVKVKLILTGGLISAALIGAAVHFKLQDTPIETLKVSVPKRADSPAKELEHKDITANGKSEETKIEAVKQVEPTLSAQQLLEVDMSKEEEYYSFLLENFPELKQEISEYRQSVGEQREKVLGYKEKIANRNQQISQYGSTSASLDSMLKAERDELLLSANVLGKKAQELNESIRLAAARYN</sequence>
<dbReference type="EMBL" id="CP011924">
    <property type="protein sequence ID" value="ATD05889.1"/>
    <property type="molecule type" value="Genomic_DNA"/>
</dbReference>
<protein>
    <submittedName>
        <fullName evidence="2">Uncharacterized protein</fullName>
    </submittedName>
</protein>
<reference evidence="2 3" key="1">
    <citation type="submission" date="2015-06" db="EMBL/GenBank/DDBJ databases">
        <authorList>
            <person name="Xie B.-B."/>
            <person name="Rong J.-C."/>
            <person name="Qin Q.-L."/>
            <person name="Zhang Y.-Z."/>
        </authorList>
    </citation>
    <scope>NUCLEOTIDE SEQUENCE [LARGE SCALE GENOMIC DNA]</scope>
    <source>
        <strain evidence="2 3">JCM 20779</strain>
    </source>
</reference>
<evidence type="ECO:0000313" key="2">
    <source>
        <dbReference type="EMBL" id="ATD05889.1"/>
    </source>
</evidence>
<proteinExistence type="predicted"/>
<organism evidence="2 3">
    <name type="scientific">Pseudoalteromonas piscicida</name>
    <dbReference type="NCBI Taxonomy" id="43662"/>
    <lineage>
        <taxon>Bacteria</taxon>
        <taxon>Pseudomonadati</taxon>
        <taxon>Pseudomonadota</taxon>
        <taxon>Gammaproteobacteria</taxon>
        <taxon>Alteromonadales</taxon>
        <taxon>Pseudoalteromonadaceae</taxon>
        <taxon>Pseudoalteromonas</taxon>
    </lineage>
</organism>
<dbReference type="Proteomes" id="UP000016521">
    <property type="component" value="Chromosome I"/>
</dbReference>
<keyword evidence="1" id="KW-0732">Signal</keyword>
<evidence type="ECO:0000313" key="3">
    <source>
        <dbReference type="Proteomes" id="UP000016521"/>
    </source>
</evidence>
<accession>A0ABN5C8C2</accession>